<reference evidence="1 2" key="1">
    <citation type="submission" date="2019-02" db="EMBL/GenBank/DDBJ databases">
        <title>Deep-cultivation of Planctomycetes and their phenomic and genomic characterization uncovers novel biology.</title>
        <authorList>
            <person name="Wiegand S."/>
            <person name="Jogler M."/>
            <person name="Boedeker C."/>
            <person name="Pinto D."/>
            <person name="Vollmers J."/>
            <person name="Rivas-Marin E."/>
            <person name="Kohn T."/>
            <person name="Peeters S.H."/>
            <person name="Heuer A."/>
            <person name="Rast P."/>
            <person name="Oberbeckmann S."/>
            <person name="Bunk B."/>
            <person name="Jeske O."/>
            <person name="Meyerdierks A."/>
            <person name="Storesund J.E."/>
            <person name="Kallscheuer N."/>
            <person name="Luecker S."/>
            <person name="Lage O.M."/>
            <person name="Pohl T."/>
            <person name="Merkel B.J."/>
            <person name="Hornburger P."/>
            <person name="Mueller R.-W."/>
            <person name="Bruemmer F."/>
            <person name="Labrenz M."/>
            <person name="Spormann A.M."/>
            <person name="Op den Camp H."/>
            <person name="Overmann J."/>
            <person name="Amann R."/>
            <person name="Jetten M.S.M."/>
            <person name="Mascher T."/>
            <person name="Medema M.H."/>
            <person name="Devos D.P."/>
            <person name="Kaster A.-K."/>
            <person name="Ovreas L."/>
            <person name="Rohde M."/>
            <person name="Galperin M.Y."/>
            <person name="Jogler C."/>
        </authorList>
    </citation>
    <scope>NUCLEOTIDE SEQUENCE [LARGE SCALE GENOMIC DNA]</scope>
    <source>
        <strain evidence="1 2">Pla175</strain>
    </source>
</reference>
<keyword evidence="2" id="KW-1185">Reference proteome</keyword>
<organism evidence="1 2">
    <name type="scientific">Pirellulimonas nuda</name>
    <dbReference type="NCBI Taxonomy" id="2528009"/>
    <lineage>
        <taxon>Bacteria</taxon>
        <taxon>Pseudomonadati</taxon>
        <taxon>Planctomycetota</taxon>
        <taxon>Planctomycetia</taxon>
        <taxon>Pirellulales</taxon>
        <taxon>Lacipirellulaceae</taxon>
        <taxon>Pirellulimonas</taxon>
    </lineage>
</organism>
<sequence length="180" mass="20347">MQDGRPEEEQRASALRRYFAGLTEYAFEAELGVADPPLVDYVAELLLRFVRSEEVFNVRSVRGQRLTQVADMLAEATARRGAARRRVLRHIGDFTLFWTGVYPDIAERIRRAGGKDALLNYQELGKRNYLAASQIPDEGESAPAELLQRLSDQFELCAYGLSEVRRMWSEADPAGPQIIV</sequence>
<evidence type="ECO:0000313" key="2">
    <source>
        <dbReference type="Proteomes" id="UP000317429"/>
    </source>
</evidence>
<dbReference type="EMBL" id="CP036291">
    <property type="protein sequence ID" value="QDU87014.1"/>
    <property type="molecule type" value="Genomic_DNA"/>
</dbReference>
<dbReference type="Proteomes" id="UP000317429">
    <property type="component" value="Chromosome"/>
</dbReference>
<evidence type="ECO:0000313" key="1">
    <source>
        <dbReference type="EMBL" id="QDU87014.1"/>
    </source>
</evidence>
<proteinExistence type="predicted"/>
<accession>A0A518D6B7</accession>
<dbReference type="AlphaFoldDB" id="A0A518D6B7"/>
<protein>
    <submittedName>
        <fullName evidence="1">Uncharacterized protein</fullName>
    </submittedName>
</protein>
<name>A0A518D6B7_9BACT</name>
<dbReference type="KEGG" id="pnd:Pla175_03680"/>
<dbReference type="OrthoDB" id="7061165at2"/>
<gene>
    <name evidence="1" type="ORF">Pla175_03680</name>
</gene>